<dbReference type="GO" id="GO:0004222">
    <property type="term" value="F:metalloendopeptidase activity"/>
    <property type="evidence" value="ECO:0007669"/>
    <property type="project" value="InterPro"/>
</dbReference>
<name>A0A1A8WB01_PLAOA</name>
<dbReference type="GO" id="GO:0006508">
    <property type="term" value="P:proteolysis"/>
    <property type="evidence" value="ECO:0007669"/>
    <property type="project" value="UniProtKB-KW"/>
</dbReference>
<evidence type="ECO:0000256" key="1">
    <source>
        <dbReference type="SAM" id="MobiDB-lite"/>
    </source>
</evidence>
<feature type="region of interest" description="Disordered" evidence="1">
    <location>
        <begin position="248"/>
        <end position="296"/>
    </location>
</feature>
<dbReference type="InterPro" id="IPR000642">
    <property type="entry name" value="Peptidase_M41"/>
</dbReference>
<accession>A0A1A8WB01</accession>
<dbReference type="InterPro" id="IPR037219">
    <property type="entry name" value="Peptidase_M41-like"/>
</dbReference>
<organism evidence="3 4">
    <name type="scientific">Plasmodium ovale curtisi</name>
    <dbReference type="NCBI Taxonomy" id="864141"/>
    <lineage>
        <taxon>Eukaryota</taxon>
        <taxon>Sar</taxon>
        <taxon>Alveolata</taxon>
        <taxon>Apicomplexa</taxon>
        <taxon>Aconoidasida</taxon>
        <taxon>Haemosporida</taxon>
        <taxon>Plasmodiidae</taxon>
        <taxon>Plasmodium</taxon>
        <taxon>Plasmodium (Plasmodium)</taxon>
    </lineage>
</organism>
<evidence type="ECO:0000259" key="2">
    <source>
        <dbReference type="Pfam" id="PF01434"/>
    </source>
</evidence>
<dbReference type="PANTHER" id="PTHR23076">
    <property type="entry name" value="METALLOPROTEASE M41 FTSH"/>
    <property type="match status" value="1"/>
</dbReference>
<evidence type="ECO:0000313" key="4">
    <source>
        <dbReference type="Proteomes" id="UP000078560"/>
    </source>
</evidence>
<dbReference type="GO" id="GO:0005524">
    <property type="term" value="F:ATP binding"/>
    <property type="evidence" value="ECO:0007669"/>
    <property type="project" value="InterPro"/>
</dbReference>
<dbReference type="AlphaFoldDB" id="A0A1A8WB01"/>
<keyword evidence="3" id="KW-0378">Hydrolase</keyword>
<feature type="region of interest" description="Disordered" evidence="1">
    <location>
        <begin position="128"/>
        <end position="207"/>
    </location>
</feature>
<evidence type="ECO:0000313" key="3">
    <source>
        <dbReference type="EMBL" id="SBS90034.1"/>
    </source>
</evidence>
<dbReference type="SUPFAM" id="SSF140990">
    <property type="entry name" value="FtsH protease domain-like"/>
    <property type="match status" value="1"/>
</dbReference>
<feature type="compositionally biased region" description="Polar residues" evidence="1">
    <location>
        <begin position="285"/>
        <end position="296"/>
    </location>
</feature>
<gene>
    <name evidence="3" type="ORF">POVCU2_0059280</name>
</gene>
<feature type="domain" description="Peptidase M41" evidence="2">
    <location>
        <begin position="1"/>
        <end position="125"/>
    </location>
</feature>
<dbReference type="Gene3D" id="1.20.58.760">
    <property type="entry name" value="Peptidase M41"/>
    <property type="match status" value="1"/>
</dbReference>
<dbReference type="Proteomes" id="UP000078560">
    <property type="component" value="Unassembled WGS sequence"/>
</dbReference>
<dbReference type="GO" id="GO:0004176">
    <property type="term" value="F:ATP-dependent peptidase activity"/>
    <property type="evidence" value="ECO:0007669"/>
    <property type="project" value="InterPro"/>
</dbReference>
<protein>
    <submittedName>
        <fullName evidence="3">ATP-dependent zinc metalloprotease FTSH 1, putative (FTSH1)</fullName>
    </submittedName>
</protein>
<feature type="compositionally biased region" description="Basic and acidic residues" evidence="1">
    <location>
        <begin position="169"/>
        <end position="207"/>
    </location>
</feature>
<dbReference type="Pfam" id="PF01434">
    <property type="entry name" value="Peptidase_M41"/>
    <property type="match status" value="1"/>
</dbReference>
<dbReference type="EMBL" id="FLQU01000870">
    <property type="protein sequence ID" value="SBS90034.1"/>
    <property type="molecule type" value="Genomic_DNA"/>
</dbReference>
<reference evidence="4" key="1">
    <citation type="submission" date="2016-05" db="EMBL/GenBank/DDBJ databases">
        <authorList>
            <person name="Naeem Raeece"/>
        </authorList>
    </citation>
    <scope>NUCLEOTIDE SEQUENCE [LARGE SCALE GENOMIC DNA]</scope>
</reference>
<dbReference type="GO" id="GO:0005739">
    <property type="term" value="C:mitochondrion"/>
    <property type="evidence" value="ECO:0007669"/>
    <property type="project" value="TreeGrafter"/>
</dbReference>
<sequence>MEAKLAVCMGGRTAEEIVFGKSETSSGASSDISRATDIAYKMVTEWGMSDKLGPLNYKKRMGDGYSSMRLSAQTISAIETEVKTLVEKGKSISEEILRKHRKELDNLAFALLDKETLTGEEIKKIVDPNNTRDQSNKYKILNKDSKNNNSQNDYDSSGKKPVRNNGKTDTSKNEKNEPNSHENKYNDSRGIDTNDKDINNNMKSDESNDINRMENIIEKKHIDDKDIMTLSTDKEIGLLSKHLTNGNKKLKKKYSKDPNTKNSNMLKVINSHRPPYHSKNENIDSENGINNSLDDFPNNIRNTRGSENNYDNDNTVKNTSEIFTNDFSEENNNENLSSVKTKDINYNNFQEIVDIPPITNVSEMKKFNIYEHNLNKLFLFDIFNN</sequence>
<proteinExistence type="predicted"/>
<keyword evidence="3" id="KW-0645">Protease</keyword>
<keyword evidence="3" id="KW-0482">Metalloprotease</keyword>
<dbReference type="PANTHER" id="PTHR23076:SF97">
    <property type="entry name" value="ATP-DEPENDENT ZINC METALLOPROTEASE YME1L1"/>
    <property type="match status" value="1"/>
</dbReference>